<dbReference type="SMART" id="SM01043">
    <property type="entry name" value="BTAD"/>
    <property type="match status" value="1"/>
</dbReference>
<dbReference type="GO" id="GO:0005524">
    <property type="term" value="F:ATP binding"/>
    <property type="evidence" value="ECO:0007669"/>
    <property type="project" value="UniProtKB-KW"/>
</dbReference>
<dbReference type="GO" id="GO:0005737">
    <property type="term" value="C:cytoplasm"/>
    <property type="evidence" value="ECO:0007669"/>
    <property type="project" value="TreeGrafter"/>
</dbReference>
<dbReference type="SUPFAM" id="SSF46894">
    <property type="entry name" value="C-terminal effector domain of the bipartite response regulators"/>
    <property type="match status" value="1"/>
</dbReference>
<dbReference type="PANTHER" id="PTHR16305">
    <property type="entry name" value="TESTICULAR SOLUBLE ADENYLYL CYCLASE"/>
    <property type="match status" value="1"/>
</dbReference>
<feature type="domain" description="OmpR/PhoB-type" evidence="5">
    <location>
        <begin position="19"/>
        <end position="92"/>
    </location>
</feature>
<evidence type="ECO:0000256" key="4">
    <source>
        <dbReference type="ARBA" id="ARBA00023125"/>
    </source>
</evidence>
<protein>
    <submittedName>
        <fullName evidence="7">Transcriptional regulator</fullName>
    </submittedName>
</protein>
<keyword evidence="4" id="KW-0238">DNA-binding</keyword>
<dbReference type="SMART" id="SM00862">
    <property type="entry name" value="Trans_reg_C"/>
    <property type="match status" value="1"/>
</dbReference>
<dbReference type="SUPFAM" id="SSF52540">
    <property type="entry name" value="P-loop containing nucleoside triphosphate hydrolases"/>
    <property type="match status" value="1"/>
</dbReference>
<dbReference type="InterPro" id="IPR011990">
    <property type="entry name" value="TPR-like_helical_dom_sf"/>
</dbReference>
<dbReference type="InterPro" id="IPR016032">
    <property type="entry name" value="Sig_transdc_resp-reg_C-effctor"/>
</dbReference>
<evidence type="ECO:0000256" key="2">
    <source>
        <dbReference type="ARBA" id="ARBA00022741"/>
    </source>
</evidence>
<organism evidence="7 8">
    <name type="scientific">Solirubrobacter pauli</name>
    <dbReference type="NCBI Taxonomy" id="166793"/>
    <lineage>
        <taxon>Bacteria</taxon>
        <taxon>Bacillati</taxon>
        <taxon>Actinomycetota</taxon>
        <taxon>Thermoleophilia</taxon>
        <taxon>Solirubrobacterales</taxon>
        <taxon>Solirubrobacteraceae</taxon>
        <taxon>Solirubrobacter</taxon>
    </lineage>
</organism>
<dbReference type="Pfam" id="PF13191">
    <property type="entry name" value="AAA_16"/>
    <property type="match status" value="1"/>
</dbReference>
<dbReference type="OrthoDB" id="3666751at2"/>
<name>A0A660LF91_9ACTN</name>
<evidence type="ECO:0000256" key="3">
    <source>
        <dbReference type="ARBA" id="ARBA00022840"/>
    </source>
</evidence>
<dbReference type="InterPro" id="IPR041664">
    <property type="entry name" value="AAA_16"/>
</dbReference>
<comment type="caution">
    <text evidence="7">The sequence shown here is derived from an EMBL/GenBank/DDBJ whole genome shotgun (WGS) entry which is preliminary data.</text>
</comment>
<evidence type="ECO:0000313" key="7">
    <source>
        <dbReference type="EMBL" id="RKQ93778.1"/>
    </source>
</evidence>
<dbReference type="Pfam" id="PF03704">
    <property type="entry name" value="BTAD"/>
    <property type="match status" value="1"/>
</dbReference>
<keyword evidence="8" id="KW-1185">Reference proteome</keyword>
<dbReference type="PANTHER" id="PTHR16305:SF35">
    <property type="entry name" value="TRANSCRIPTIONAL ACTIVATOR DOMAIN"/>
    <property type="match status" value="1"/>
</dbReference>
<keyword evidence="3" id="KW-0067">ATP-binding</keyword>
<gene>
    <name evidence="7" type="ORF">C8N24_3649</name>
</gene>
<feature type="domain" description="Bacterial transcriptional activator" evidence="6">
    <location>
        <begin position="100"/>
        <end position="246"/>
    </location>
</feature>
<dbReference type="InterPro" id="IPR027417">
    <property type="entry name" value="P-loop_NTPase"/>
</dbReference>
<dbReference type="InterPro" id="IPR036388">
    <property type="entry name" value="WH-like_DNA-bd_sf"/>
</dbReference>
<dbReference type="GO" id="GO:0004016">
    <property type="term" value="F:adenylate cyclase activity"/>
    <property type="evidence" value="ECO:0007669"/>
    <property type="project" value="TreeGrafter"/>
</dbReference>
<sequence length="1189" mass="129176">MDAGWDIRLCGPVLVEANGARLDGGLPGRQGRLLFAYLVLNRSRGCPRDELVDALWPEGPPAAADSALSALLSKLRRALGDGVLTGRGELRLRLEGPVAVDIERSRAAIVEAEAAMEAGDHALATARTREALATDLQTFLPDAEAGWAAEQRRELETLRLRGLEMLAEAGLRQGGRELGSAEQAARAAIAAAPFRESAHRLLMEIHEAAGNPAEALRAFEELRSLLREELGTTPGQAAMAVFERVLRGEPPPVVRSVPPPVAAVALEPAPWPAPLAAAVDRHPLIGRSVELGFLERCWREAADGQRALVLLAGDAGIGKTRLAAEAAELAHRDGAAVLYGRFDEETLTPYQPVVEMLRGWSAGAPLDVLRDRIGPRAAELSILLPEFGAPPADHNTSSAGLGGGEADAQRFRFFDAVAALLGEIGAEAPVVLVFDDLQWADRPTLQLLRHLVRAPAPRRALFLGTYRESEISDRDPLHELIGDLRREGTMRRLELGGLGEAEVGDLVAELSSSPASASFVRALAGETEGNPFFIEEVVRHIRDTAGALSEEVTLEEAGVPDGVREVTARRLRRLSEPTRAVLLVASVIGREFDYDVLADVVAQGDDELVEALEEGVEARVLREIGHVGRYGFTHGLVRATLYEQISQLRRARLHGRVGEALVQRRGGDLDPHLALLAHHFAQAAPVERPDRAIDFALAAARRADRMLAWEEAAQHYRAALRARELSGAVDDHVRAELLLALGASEERAGLEQEARESFSAAIRTARQLGDPVLLTRGVLGQAGPWSALSRSDPERVALLDEAMEALPEDDSPLRARLLARMSLELYYAGEPELRLSLSEEAVRVARRIGDPRTLASCLDARHYALWQPENVEQRLVVAAELREVAEQTGDPELELQGAAWTIIDLMELGDIDGVDIQIAAVSKLADALHRPIWLWWASLFRGSRAQLDGRFDEAERLAQETLVIGQRGQAENALHYYAQEMYSIRREQGRLAEVEGAVRNFIELYPAIPAWRSSLALLLIELGRPEEARAEFEAMATGGFNIPRDANWLVAVTLLAEVCGALGDADRAPELYALIEPYAGRNIVVGRNATFNGCASWLLGLLAAAQGQYDLAERHYEDAQKMHAAMGAKPWYTRTQVVFAELLLARRGPGDAERAAEMLADAVVVADALGMVVLAERARRLVPRAAPAG</sequence>
<evidence type="ECO:0000259" key="5">
    <source>
        <dbReference type="SMART" id="SM00862"/>
    </source>
</evidence>
<dbReference type="Proteomes" id="UP000278962">
    <property type="component" value="Unassembled WGS sequence"/>
</dbReference>
<proteinExistence type="inferred from homology"/>
<dbReference type="GO" id="GO:0003677">
    <property type="term" value="F:DNA binding"/>
    <property type="evidence" value="ECO:0007669"/>
    <property type="project" value="UniProtKB-KW"/>
</dbReference>
<dbReference type="GO" id="GO:0006355">
    <property type="term" value="P:regulation of DNA-templated transcription"/>
    <property type="evidence" value="ECO:0007669"/>
    <property type="project" value="InterPro"/>
</dbReference>
<accession>A0A660LF91</accession>
<evidence type="ECO:0000259" key="6">
    <source>
        <dbReference type="SMART" id="SM01043"/>
    </source>
</evidence>
<dbReference type="InterPro" id="IPR001867">
    <property type="entry name" value="OmpR/PhoB-type_DNA-bd"/>
</dbReference>
<dbReference type="Gene3D" id="1.25.40.10">
    <property type="entry name" value="Tetratricopeptide repeat domain"/>
    <property type="match status" value="3"/>
</dbReference>
<dbReference type="AlphaFoldDB" id="A0A660LF91"/>
<dbReference type="EMBL" id="RBIL01000001">
    <property type="protein sequence ID" value="RKQ93778.1"/>
    <property type="molecule type" value="Genomic_DNA"/>
</dbReference>
<evidence type="ECO:0000313" key="8">
    <source>
        <dbReference type="Proteomes" id="UP000278962"/>
    </source>
</evidence>
<dbReference type="GO" id="GO:0000160">
    <property type="term" value="P:phosphorelay signal transduction system"/>
    <property type="evidence" value="ECO:0007669"/>
    <property type="project" value="InterPro"/>
</dbReference>
<dbReference type="Gene3D" id="3.40.50.300">
    <property type="entry name" value="P-loop containing nucleotide triphosphate hydrolases"/>
    <property type="match status" value="1"/>
</dbReference>
<dbReference type="Gene3D" id="1.10.10.10">
    <property type="entry name" value="Winged helix-like DNA-binding domain superfamily/Winged helix DNA-binding domain"/>
    <property type="match status" value="1"/>
</dbReference>
<dbReference type="RefSeq" id="WP_121252201.1">
    <property type="nucleotide sequence ID" value="NZ_RBIL01000001.1"/>
</dbReference>
<keyword evidence="2" id="KW-0547">Nucleotide-binding</keyword>
<evidence type="ECO:0000256" key="1">
    <source>
        <dbReference type="ARBA" id="ARBA00005820"/>
    </source>
</evidence>
<dbReference type="InterPro" id="IPR005158">
    <property type="entry name" value="BTAD"/>
</dbReference>
<reference evidence="7 8" key="1">
    <citation type="submission" date="2018-10" db="EMBL/GenBank/DDBJ databases">
        <title>Genomic Encyclopedia of Archaeal and Bacterial Type Strains, Phase II (KMG-II): from individual species to whole genera.</title>
        <authorList>
            <person name="Goeker M."/>
        </authorList>
    </citation>
    <scope>NUCLEOTIDE SEQUENCE [LARGE SCALE GENOMIC DNA]</scope>
    <source>
        <strain evidence="7 8">DSM 14954</strain>
    </source>
</reference>
<dbReference type="SUPFAM" id="SSF48452">
    <property type="entry name" value="TPR-like"/>
    <property type="match status" value="2"/>
</dbReference>
<comment type="similarity">
    <text evidence="1">Belongs to the AfsR/DnrI/RedD regulatory family.</text>
</comment>